<dbReference type="AlphaFoldDB" id="A0A0A8ZV56"/>
<dbReference type="EMBL" id="GBRH01254596">
    <property type="protein sequence ID" value="JAD43299.1"/>
    <property type="molecule type" value="Transcribed_RNA"/>
</dbReference>
<reference evidence="1" key="1">
    <citation type="submission" date="2014-09" db="EMBL/GenBank/DDBJ databases">
        <authorList>
            <person name="Magalhaes I.L.F."/>
            <person name="Oliveira U."/>
            <person name="Santos F.R."/>
            <person name="Vidigal T.H.D.A."/>
            <person name="Brescovit A.D."/>
            <person name="Santos A.J."/>
        </authorList>
    </citation>
    <scope>NUCLEOTIDE SEQUENCE</scope>
    <source>
        <tissue evidence="1">Shoot tissue taken approximately 20 cm above the soil surface</tissue>
    </source>
</reference>
<protein>
    <submittedName>
        <fullName evidence="1">Uncharacterized protein</fullName>
    </submittedName>
</protein>
<proteinExistence type="predicted"/>
<name>A0A0A8ZV56_ARUDO</name>
<evidence type="ECO:0000313" key="1">
    <source>
        <dbReference type="EMBL" id="JAD43299.1"/>
    </source>
</evidence>
<accession>A0A0A8ZV56</accession>
<sequence length="37" mass="4223">MGIVTMLCTRRRNNPIDCSICSPVTVIWPLLGWMCEL</sequence>
<reference evidence="1" key="2">
    <citation type="journal article" date="2015" name="Data Brief">
        <title>Shoot transcriptome of the giant reed, Arundo donax.</title>
        <authorList>
            <person name="Barrero R.A."/>
            <person name="Guerrero F.D."/>
            <person name="Moolhuijzen P."/>
            <person name="Goolsby J.A."/>
            <person name="Tidwell J."/>
            <person name="Bellgard S.E."/>
            <person name="Bellgard M.I."/>
        </authorList>
    </citation>
    <scope>NUCLEOTIDE SEQUENCE</scope>
    <source>
        <tissue evidence="1">Shoot tissue taken approximately 20 cm above the soil surface</tissue>
    </source>
</reference>
<organism evidence="1">
    <name type="scientific">Arundo donax</name>
    <name type="common">Giant reed</name>
    <name type="synonym">Donax arundinaceus</name>
    <dbReference type="NCBI Taxonomy" id="35708"/>
    <lineage>
        <taxon>Eukaryota</taxon>
        <taxon>Viridiplantae</taxon>
        <taxon>Streptophyta</taxon>
        <taxon>Embryophyta</taxon>
        <taxon>Tracheophyta</taxon>
        <taxon>Spermatophyta</taxon>
        <taxon>Magnoliopsida</taxon>
        <taxon>Liliopsida</taxon>
        <taxon>Poales</taxon>
        <taxon>Poaceae</taxon>
        <taxon>PACMAD clade</taxon>
        <taxon>Arundinoideae</taxon>
        <taxon>Arundineae</taxon>
        <taxon>Arundo</taxon>
    </lineage>
</organism>